<evidence type="ECO:0000313" key="2">
    <source>
        <dbReference type="Proteomes" id="UP001056120"/>
    </source>
</evidence>
<gene>
    <name evidence="1" type="ORF">L1987_43034</name>
</gene>
<protein>
    <submittedName>
        <fullName evidence="1">Uncharacterized protein</fullName>
    </submittedName>
</protein>
<proteinExistence type="predicted"/>
<organism evidence="1 2">
    <name type="scientific">Smallanthus sonchifolius</name>
    <dbReference type="NCBI Taxonomy" id="185202"/>
    <lineage>
        <taxon>Eukaryota</taxon>
        <taxon>Viridiplantae</taxon>
        <taxon>Streptophyta</taxon>
        <taxon>Embryophyta</taxon>
        <taxon>Tracheophyta</taxon>
        <taxon>Spermatophyta</taxon>
        <taxon>Magnoliopsida</taxon>
        <taxon>eudicotyledons</taxon>
        <taxon>Gunneridae</taxon>
        <taxon>Pentapetalae</taxon>
        <taxon>asterids</taxon>
        <taxon>campanulids</taxon>
        <taxon>Asterales</taxon>
        <taxon>Asteraceae</taxon>
        <taxon>Asteroideae</taxon>
        <taxon>Heliantheae alliance</taxon>
        <taxon>Millerieae</taxon>
        <taxon>Smallanthus</taxon>
    </lineage>
</organism>
<reference evidence="1 2" key="2">
    <citation type="journal article" date="2022" name="Mol. Ecol. Resour.">
        <title>The genomes of chicory, endive, great burdock and yacon provide insights into Asteraceae paleo-polyploidization history and plant inulin production.</title>
        <authorList>
            <person name="Fan W."/>
            <person name="Wang S."/>
            <person name="Wang H."/>
            <person name="Wang A."/>
            <person name="Jiang F."/>
            <person name="Liu H."/>
            <person name="Zhao H."/>
            <person name="Xu D."/>
            <person name="Zhang Y."/>
        </authorList>
    </citation>
    <scope>NUCLEOTIDE SEQUENCE [LARGE SCALE GENOMIC DNA]</scope>
    <source>
        <strain evidence="2">cv. Yunnan</strain>
        <tissue evidence="1">Leaves</tissue>
    </source>
</reference>
<keyword evidence="2" id="KW-1185">Reference proteome</keyword>
<reference evidence="2" key="1">
    <citation type="journal article" date="2022" name="Mol. Ecol. Resour.">
        <title>The genomes of chicory, endive, great burdock and yacon provide insights into Asteraceae palaeo-polyploidization history and plant inulin production.</title>
        <authorList>
            <person name="Fan W."/>
            <person name="Wang S."/>
            <person name="Wang H."/>
            <person name="Wang A."/>
            <person name="Jiang F."/>
            <person name="Liu H."/>
            <person name="Zhao H."/>
            <person name="Xu D."/>
            <person name="Zhang Y."/>
        </authorList>
    </citation>
    <scope>NUCLEOTIDE SEQUENCE [LARGE SCALE GENOMIC DNA]</scope>
    <source>
        <strain evidence="2">cv. Yunnan</strain>
    </source>
</reference>
<sequence length="114" mass="12153">MSVAMVRDQDATTALVVSDFDWSGEIEEVQEEIDHALMAKDSAEKNPVSAVIATSSGGLGFDASVKASGSECISLSVPMTVDDKKNMLVKEMAMNKKEMVMEVLADNPCVPAKV</sequence>
<dbReference type="Proteomes" id="UP001056120">
    <property type="component" value="Linkage Group LG14"/>
</dbReference>
<evidence type="ECO:0000313" key="1">
    <source>
        <dbReference type="EMBL" id="KAI3783943.1"/>
    </source>
</evidence>
<comment type="caution">
    <text evidence="1">The sequence shown here is derived from an EMBL/GenBank/DDBJ whole genome shotgun (WGS) entry which is preliminary data.</text>
</comment>
<accession>A0ACB9GL95</accession>
<name>A0ACB9GL95_9ASTR</name>
<dbReference type="EMBL" id="CM042031">
    <property type="protein sequence ID" value="KAI3783943.1"/>
    <property type="molecule type" value="Genomic_DNA"/>
</dbReference>